<keyword evidence="4 7" id="KW-0812">Transmembrane</keyword>
<keyword evidence="10" id="KW-1185">Reference proteome</keyword>
<dbReference type="AlphaFoldDB" id="A0A542E8K0"/>
<evidence type="ECO:0000256" key="6">
    <source>
        <dbReference type="ARBA" id="ARBA00023136"/>
    </source>
</evidence>
<feature type="transmembrane region" description="Helical" evidence="7">
    <location>
        <begin position="248"/>
        <end position="269"/>
    </location>
</feature>
<evidence type="ECO:0000313" key="9">
    <source>
        <dbReference type="EMBL" id="TQJ11652.1"/>
    </source>
</evidence>
<dbReference type="EMBL" id="VFMM01000002">
    <property type="protein sequence ID" value="TQJ11652.1"/>
    <property type="molecule type" value="Genomic_DNA"/>
</dbReference>
<dbReference type="InterPro" id="IPR020846">
    <property type="entry name" value="MFS_dom"/>
</dbReference>
<evidence type="ECO:0000256" key="7">
    <source>
        <dbReference type="SAM" id="Phobius"/>
    </source>
</evidence>
<gene>
    <name evidence="9" type="ORF">FB475_4573</name>
</gene>
<feature type="transmembrane region" description="Helical" evidence="7">
    <location>
        <begin position="12"/>
        <end position="31"/>
    </location>
</feature>
<evidence type="ECO:0000259" key="8">
    <source>
        <dbReference type="PROSITE" id="PS50850"/>
    </source>
</evidence>
<protein>
    <submittedName>
        <fullName evidence="9">Putative MFS family arabinose efflux permease</fullName>
    </submittedName>
</protein>
<organism evidence="9 10">
    <name type="scientific">Kribbella jejuensis</name>
    <dbReference type="NCBI Taxonomy" id="236068"/>
    <lineage>
        <taxon>Bacteria</taxon>
        <taxon>Bacillati</taxon>
        <taxon>Actinomycetota</taxon>
        <taxon>Actinomycetes</taxon>
        <taxon>Propionibacteriales</taxon>
        <taxon>Kribbellaceae</taxon>
        <taxon>Kribbella</taxon>
    </lineage>
</organism>
<comment type="caution">
    <text evidence="9">The sequence shown here is derived from an EMBL/GenBank/DDBJ whole genome shotgun (WGS) entry which is preliminary data.</text>
</comment>
<dbReference type="Pfam" id="PF07690">
    <property type="entry name" value="MFS_1"/>
    <property type="match status" value="1"/>
</dbReference>
<evidence type="ECO:0000256" key="4">
    <source>
        <dbReference type="ARBA" id="ARBA00022692"/>
    </source>
</evidence>
<dbReference type="RefSeq" id="WP_141858583.1">
    <property type="nucleotide sequence ID" value="NZ_BAAAKA010000001.1"/>
</dbReference>
<dbReference type="GO" id="GO:0022857">
    <property type="term" value="F:transmembrane transporter activity"/>
    <property type="evidence" value="ECO:0007669"/>
    <property type="project" value="InterPro"/>
</dbReference>
<reference evidence="9 10" key="1">
    <citation type="submission" date="2019-06" db="EMBL/GenBank/DDBJ databases">
        <title>Sequencing the genomes of 1000 actinobacteria strains.</title>
        <authorList>
            <person name="Klenk H.-P."/>
        </authorList>
    </citation>
    <scope>NUCLEOTIDE SEQUENCE [LARGE SCALE GENOMIC DNA]</scope>
    <source>
        <strain evidence="9 10">DSM 17305</strain>
    </source>
</reference>
<accession>A0A542E8K0</accession>
<feature type="transmembrane region" description="Helical" evidence="7">
    <location>
        <begin position="368"/>
        <end position="389"/>
    </location>
</feature>
<dbReference type="InterPro" id="IPR050171">
    <property type="entry name" value="MFS_Transporters"/>
</dbReference>
<dbReference type="InterPro" id="IPR011701">
    <property type="entry name" value="MFS"/>
</dbReference>
<feature type="transmembrane region" description="Helical" evidence="7">
    <location>
        <begin position="140"/>
        <end position="161"/>
    </location>
</feature>
<feature type="transmembrane region" description="Helical" evidence="7">
    <location>
        <begin position="304"/>
        <end position="322"/>
    </location>
</feature>
<evidence type="ECO:0000256" key="2">
    <source>
        <dbReference type="ARBA" id="ARBA00022448"/>
    </source>
</evidence>
<keyword evidence="2" id="KW-0813">Transport</keyword>
<dbReference type="PROSITE" id="PS50850">
    <property type="entry name" value="MFS"/>
    <property type="match status" value="1"/>
</dbReference>
<dbReference type="PANTHER" id="PTHR23517">
    <property type="entry name" value="RESISTANCE PROTEIN MDTM, PUTATIVE-RELATED-RELATED"/>
    <property type="match status" value="1"/>
</dbReference>
<dbReference type="Gene3D" id="1.20.1250.20">
    <property type="entry name" value="MFS general substrate transporter like domains"/>
    <property type="match status" value="1"/>
</dbReference>
<name>A0A542E8K0_9ACTN</name>
<dbReference type="SUPFAM" id="SSF103473">
    <property type="entry name" value="MFS general substrate transporter"/>
    <property type="match status" value="1"/>
</dbReference>
<evidence type="ECO:0000256" key="5">
    <source>
        <dbReference type="ARBA" id="ARBA00022989"/>
    </source>
</evidence>
<dbReference type="GO" id="GO:0005886">
    <property type="term" value="C:plasma membrane"/>
    <property type="evidence" value="ECO:0007669"/>
    <property type="project" value="UniProtKB-SubCell"/>
</dbReference>
<feature type="transmembrane region" description="Helical" evidence="7">
    <location>
        <begin position="342"/>
        <end position="362"/>
    </location>
</feature>
<dbReference type="PANTHER" id="PTHR23517:SF13">
    <property type="entry name" value="MAJOR FACILITATOR SUPERFAMILY MFS_1"/>
    <property type="match status" value="1"/>
</dbReference>
<evidence type="ECO:0000256" key="3">
    <source>
        <dbReference type="ARBA" id="ARBA00022475"/>
    </source>
</evidence>
<dbReference type="Proteomes" id="UP000316298">
    <property type="component" value="Unassembled WGS sequence"/>
</dbReference>
<feature type="transmembrane region" description="Helical" evidence="7">
    <location>
        <begin position="213"/>
        <end position="236"/>
    </location>
</feature>
<comment type="subcellular location">
    <subcellularLocation>
        <location evidence="1">Cell membrane</location>
        <topology evidence="1">Multi-pass membrane protein</topology>
    </subcellularLocation>
</comment>
<feature type="transmembrane region" description="Helical" evidence="7">
    <location>
        <begin position="81"/>
        <end position="100"/>
    </location>
</feature>
<feature type="transmembrane region" description="Helical" evidence="7">
    <location>
        <begin position="106"/>
        <end position="128"/>
    </location>
</feature>
<proteinExistence type="predicted"/>
<sequence length="394" mass="40106">MSSAVQRIGTGRRGPFVVTAVALLVLLFDGNLPTPLYGVYRERFGFSGTELTLIFAVYMAVLVPSLMVFGQLSDQVGRSRVLIGGLSLGAVGLVLLAAAQGTAWLFAGRIAAGIALGATAGTAAAALVEFEPDDDRGKAALATVLAQSGGSAAGPLVAGALAEWAPYPRQLPYAVGLVLTVLTAIAVSRLPREPVSGRWRPQRPSVPPEIRADFARASLSGATVWAVGGLFLSVVPSYTAQLLHNHNLALLGAVPAMMLIAACAVQAVSVRMQLPPRKAQAAGLGSLVVGLAALVGAFPAKSLLLVVAAALFAGAGLGLTYFGSQAEVNQLAPEARRGEVTAAFLTCVYLGVAATAISTGLLSDAYSLPTAIAVVCGVAGATALVAVGWQLKRD</sequence>
<evidence type="ECO:0000256" key="1">
    <source>
        <dbReference type="ARBA" id="ARBA00004651"/>
    </source>
</evidence>
<feature type="transmembrane region" description="Helical" evidence="7">
    <location>
        <begin position="281"/>
        <end position="298"/>
    </location>
</feature>
<keyword evidence="3" id="KW-1003">Cell membrane</keyword>
<keyword evidence="5 7" id="KW-1133">Transmembrane helix</keyword>
<feature type="transmembrane region" description="Helical" evidence="7">
    <location>
        <begin position="51"/>
        <end position="69"/>
    </location>
</feature>
<evidence type="ECO:0000313" key="10">
    <source>
        <dbReference type="Proteomes" id="UP000316298"/>
    </source>
</evidence>
<feature type="transmembrane region" description="Helical" evidence="7">
    <location>
        <begin position="173"/>
        <end position="192"/>
    </location>
</feature>
<dbReference type="OrthoDB" id="3177957at2"/>
<keyword evidence="6 7" id="KW-0472">Membrane</keyword>
<dbReference type="InterPro" id="IPR036259">
    <property type="entry name" value="MFS_trans_sf"/>
</dbReference>
<feature type="domain" description="Major facilitator superfamily (MFS) profile" evidence="8">
    <location>
        <begin position="15"/>
        <end position="394"/>
    </location>
</feature>